<sequence length="2727" mass="282061">MLGKIVDGPGTTVVTGTDIYSNFSRIKTASVVAVVDREFDIRYVAREAFSAVTEFRVQANGSLFLTAAQATHAKVTGTGNLYISGNDESNIIDAAFAGKTTIVPGAGADRIVLGDGAETIALSFGRPTELYSYDNAFSSLCLMSDKALSAGDTITFWYQDHAYTATVTGGLNKLQDDIDAAVSGKTVLGKGKIVVAGEMDGIRLMTTNPGDRLGSATFADNDEDGAIQASDSSALQYDTVRGFQAGKDKILLSSLGGAAIAPTSLTRFADVSGSDVQTPQQLTDRVLHSASFQALAPNQAGLITVTDGAYAGVYLYIHRPGTGNFDASRDLFIKLEASSHVGETGVLNVADYFDVRPDTSAPQIYWRSVGIQEDQHTLSIAGFGLSSVLNADEDPQQDIKHLIDWAKLALNFRSNNGSVTKVQFTSADVESAHIVSGGSSPADRLLVVLTPAKIVSLKATPGYGQHGTAADTVSIDTGFIRDSAGNASLDSAYETIFINAGASAYIGDNTLLAPKTQADSLLVLGSNMTAANVTIDCVDVGSDMVLSRIPKGHTVTLSNADHIATLVMSESEGNIAVESASIETFYAGEGNDRLTSTSSGPVRFYPGGGADVLTGGTGMNRYIFKSDDFTANDAESLLAMSDTITNWSKGKSNIEFTRGNLSVTAHNMVAVPGKASVSAQGLAGFDISDNTLVRKLLAVAAAVDMDRTGTAVIFNHGGHAYIYVVNGIRAGVESGDGLVRLENLSAAGLQITAGNITGVIPAERPAPEVTISALSYDETGRELIVRGSGFDTILGPKEAASTDIKAYLDWNKLVWDINGDGKLSPDVQFAVSDIESVRVVSGALSIILTPAKHAELLGTAGYGSAGGASDHASLSAGFIRNSEGKAATTDVLAASILLTTGMLKAVEGQSVKSTSNADFVMVKGMVGQGAQATVDFTGVTSEAMALATEGTGTVKLANIHYSINLRTLSAANSFIVSSDSLRFIQTGDGSDQLISTGDGAVFDAGGGPDLLTGGSKQNTFQFASANFKADSAQALLKAADTITNWENGADNKINFGVKLSITSHSENVRPGSASISPQGLATFDVADSSLESKLNAVVSAVGADAVGTAVAFNHGADAFLFIVGNANAGVQNGDGLIRLNGVTAKEVVIKNGVITDFNRISDMTAPISTIKFLSFHEESSSFYLGGTGFDSILSKGDDDTTDIKSYFDWSKIRWDINGDGSATADIGFTQSDIQSVQVAAADSLRVVLTPAKAAEIVAASGYGKFQSPNDKLEVSTGFIRDEAGNPAVTDGVAGGSVYADLQLQLKPGAQLAPVTRADSLSLTGYQVNPDGVVIDCADVRSSFINVSNLCTGSTVTITNADYSATLYADSSDVQGNLIVTSAGLTDFRTGAGNDQLVSTAKGKTVTFNGGAGADVLTGGTGTNLYLFAAGGADFNAGNAADLLKAADTITNWKAAASNEIRFAGMSLATAAARYDNPVAGKAAITAGGLAVFHSADNTPALKLAAAVAAMGTCPIGTAVVFNDGGNAYIYIAGNAISGVQAGDGLIKLAGVSAGGLLTTNGKITGIAPYEAVETRVTIGMSVFREDSKTLMISGEGFEKMLNRFEDISKDFKQLVDWSKFVWDLDRFVQSQEIGFAQADIVSARLIDGKLQIVLTDEKVAQLVKTPGYGGMFSRSNGVRIDDGFIKVAASGNVDFFTPHGFVQTQHFADLANGVQSAPASMADTLLLSAAKVGSSGADVDFAGARCLRIELTELAAGTTLTLSNIDRASTVYAPTVLGNLNISSATAHTMVTGAGSDHLVWKGSSSVWFTPGAGADVLTGGNGYNNYIFSFDDYRANDVASLLAGADTITNWNEKGAGNALAINYKDLTITAHDGIQVGKASVSKQGLASFADADNTLILKLQAVVVATDGDPVGSAVIFNDGTDAYLYVVGNEGAGVRKGDVLVRFNNVTATQLRLENGYVTELNANYPGPVLDTATIAGDTLVLKYKANLSAEYLPGIGQFEIKVDGVTLAANGSAYTVAGVKENTGANSLVLKLATPVKLGQTVTVAYTDLTARDDLYGIQDPYGNDAASAAIPVTNITSAYVIAGDTATAIAGGVLNLSDASNLAGVHSLVLSAEGNQVAMSARQHAVLSTVTAPATKDTFIIRDAFAGTGQAAVESYELRDVATFKLGSARQNVAMASGPNLLDVGAYQVTGTLAAAGNGSTMVVHDGADISAATISGFSKLVFDPAGSDGAIQVTMTGNQHNQLIGGVSANAANVKTITLASYFNGTGFAQIENYKLGDGRNFFALGAASQNVTGGPGEDHVSVNDYTVTGTLDGGDGIDWFFAYGDISKATIKNFEHATVQGTVRMSIAQNDGFGRLWMDSGAEVVFTDAGAVKLSLLNDGGQFQLADGKNEMMLPNLKVTVIGGSGDDSFVGKGGAIRGKYDGGAGMNTLSLSGETDISAAQFSNISKLELSPATKVTMTALQNNQLVTVWQTDGAQKIELTGTGGIGRAGIEEYDLKADFFSSNPITFTAANSGQIVRGSDNDDTITGGMGADVLYGGRGNNILNGGAGDDTLVTSRRGADQLTGGAGSDTFNVKANTYPASVVTISDFHRGNTVGVADKFGDIKASQIIAAVDQSSTDSITYAENAVLQVVDHSGNLDAAGVIKLFGADRPFAANFAPNAYFRNVTLISANETGNAQVWAVKVSNYLFAGDVELIATLTGVNDLAKTSFDMFNFTAV</sequence>
<evidence type="ECO:0000256" key="2">
    <source>
        <dbReference type="ARBA" id="ARBA00022525"/>
    </source>
</evidence>
<dbReference type="PANTHER" id="PTHR38340">
    <property type="entry name" value="S-LAYER PROTEIN"/>
    <property type="match status" value="1"/>
</dbReference>
<dbReference type="EMBL" id="WNLA01000025">
    <property type="protein sequence ID" value="MTW05461.1"/>
    <property type="molecule type" value="Genomic_DNA"/>
</dbReference>
<name>A0A6L6Q855_9BURK</name>
<dbReference type="Pfam" id="PF13753">
    <property type="entry name" value="SWM_repeat"/>
    <property type="match status" value="1"/>
</dbReference>
<accession>A0A6L6Q855</accession>
<dbReference type="Pfam" id="PF00353">
    <property type="entry name" value="HemolysinCabind"/>
    <property type="match status" value="3"/>
</dbReference>
<keyword evidence="2" id="KW-0964">Secreted</keyword>
<evidence type="ECO:0000256" key="1">
    <source>
        <dbReference type="ARBA" id="ARBA00004613"/>
    </source>
</evidence>
<dbReference type="GO" id="GO:0005576">
    <property type="term" value="C:extracellular region"/>
    <property type="evidence" value="ECO:0007669"/>
    <property type="project" value="UniProtKB-SubCell"/>
</dbReference>
<dbReference type="SUPFAM" id="SSF51120">
    <property type="entry name" value="beta-Roll"/>
    <property type="match status" value="4"/>
</dbReference>
<dbReference type="Gene3D" id="2.150.10.10">
    <property type="entry name" value="Serralysin-like metalloprotease, C-terminal"/>
    <property type="match status" value="3"/>
</dbReference>
<dbReference type="PRINTS" id="PR00313">
    <property type="entry name" value="CABNDNGRPT"/>
</dbReference>
<dbReference type="InterPro" id="IPR028059">
    <property type="entry name" value="SWM_rpt"/>
</dbReference>
<dbReference type="InterPro" id="IPR001343">
    <property type="entry name" value="Hemolysn_Ca-bd"/>
</dbReference>
<comment type="caution">
    <text evidence="3">The sequence shown here is derived from an EMBL/GenBank/DDBJ whole genome shotgun (WGS) entry which is preliminary data.</text>
</comment>
<comment type="subcellular location">
    <subcellularLocation>
        <location evidence="1">Secreted</location>
    </subcellularLocation>
</comment>
<protein>
    <submittedName>
        <fullName evidence="3">Uncharacterized protein</fullName>
    </submittedName>
</protein>
<organism evidence="3 4">
    <name type="scientific">Pseudoduganella ginsengisoli</name>
    <dbReference type="NCBI Taxonomy" id="1462440"/>
    <lineage>
        <taxon>Bacteria</taxon>
        <taxon>Pseudomonadati</taxon>
        <taxon>Pseudomonadota</taxon>
        <taxon>Betaproteobacteria</taxon>
        <taxon>Burkholderiales</taxon>
        <taxon>Oxalobacteraceae</taxon>
        <taxon>Telluria group</taxon>
        <taxon>Pseudoduganella</taxon>
    </lineage>
</organism>
<evidence type="ECO:0000313" key="3">
    <source>
        <dbReference type="EMBL" id="MTW05461.1"/>
    </source>
</evidence>
<evidence type="ECO:0000313" key="4">
    <source>
        <dbReference type="Proteomes" id="UP000484015"/>
    </source>
</evidence>
<proteinExistence type="predicted"/>
<dbReference type="OrthoDB" id="8549906at2"/>
<dbReference type="InterPro" id="IPR050557">
    <property type="entry name" value="RTX_toxin/Mannuronan_C5-epim"/>
</dbReference>
<reference evidence="3 4" key="1">
    <citation type="submission" date="2019-11" db="EMBL/GenBank/DDBJ databases">
        <title>Type strains purchased from KCTC, JCM and DSMZ.</title>
        <authorList>
            <person name="Lu H."/>
        </authorList>
    </citation>
    <scope>NUCLEOTIDE SEQUENCE [LARGE SCALE GENOMIC DNA]</scope>
    <source>
        <strain evidence="3 4">KCTC 42409</strain>
    </source>
</reference>
<dbReference type="PANTHER" id="PTHR38340:SF1">
    <property type="entry name" value="S-LAYER PROTEIN"/>
    <property type="match status" value="1"/>
</dbReference>
<keyword evidence="4" id="KW-1185">Reference proteome</keyword>
<dbReference type="Proteomes" id="UP000484015">
    <property type="component" value="Unassembled WGS sequence"/>
</dbReference>
<dbReference type="InterPro" id="IPR011049">
    <property type="entry name" value="Serralysin-like_metalloprot_C"/>
</dbReference>
<dbReference type="GO" id="GO:0005509">
    <property type="term" value="F:calcium ion binding"/>
    <property type="evidence" value="ECO:0007669"/>
    <property type="project" value="InterPro"/>
</dbReference>
<gene>
    <name evidence="3" type="ORF">GM668_25590</name>
</gene>